<evidence type="ECO:0000256" key="3">
    <source>
        <dbReference type="ARBA" id="ARBA00022837"/>
    </source>
</evidence>
<evidence type="ECO:0000313" key="6">
    <source>
        <dbReference type="EMBL" id="KFN51941.1"/>
    </source>
</evidence>
<keyword evidence="2" id="KW-0677">Repeat</keyword>
<dbReference type="InterPro" id="IPR011042">
    <property type="entry name" value="6-blade_b-propeller_TolB-like"/>
</dbReference>
<dbReference type="InterPro" id="IPR003644">
    <property type="entry name" value="Calx_beta"/>
</dbReference>
<dbReference type="Proteomes" id="UP000029392">
    <property type="component" value="Unassembled WGS sequence"/>
</dbReference>
<dbReference type="eggNOG" id="COG5492">
    <property type="taxonomic scope" value="Bacteria"/>
</dbReference>
<dbReference type="eggNOG" id="COG3386">
    <property type="taxonomic scope" value="Bacteria"/>
</dbReference>
<reference evidence="6 7" key="1">
    <citation type="submission" date="2013-09" db="EMBL/GenBank/DDBJ databases">
        <title>Genome sequencing of Arenimonas malthae.</title>
        <authorList>
            <person name="Chen F."/>
            <person name="Wang G."/>
        </authorList>
    </citation>
    <scope>NUCLEOTIDE SEQUENCE [LARGE SCALE GENOMIC DNA]</scope>
    <source>
        <strain evidence="6 7">CC-JY-1</strain>
    </source>
</reference>
<feature type="chain" id="PRO_5001869799" description="Calx-beta domain-containing protein" evidence="4">
    <location>
        <begin position="25"/>
        <end position="1154"/>
    </location>
</feature>
<organism evidence="6 7">
    <name type="scientific">Arenimonas malthae CC-JY-1</name>
    <dbReference type="NCBI Taxonomy" id="1384054"/>
    <lineage>
        <taxon>Bacteria</taxon>
        <taxon>Pseudomonadati</taxon>
        <taxon>Pseudomonadota</taxon>
        <taxon>Gammaproteobacteria</taxon>
        <taxon>Lysobacterales</taxon>
        <taxon>Lysobacteraceae</taxon>
        <taxon>Arenimonas</taxon>
    </lineage>
</organism>
<dbReference type="STRING" id="1384054.N790_03940"/>
<keyword evidence="7" id="KW-1185">Reference proteome</keyword>
<evidence type="ECO:0000256" key="1">
    <source>
        <dbReference type="ARBA" id="ARBA00022729"/>
    </source>
</evidence>
<evidence type="ECO:0000259" key="5">
    <source>
        <dbReference type="Pfam" id="PF03160"/>
    </source>
</evidence>
<proteinExistence type="predicted"/>
<dbReference type="Gene3D" id="2.120.10.30">
    <property type="entry name" value="TolB, C-terminal domain"/>
    <property type="match status" value="4"/>
</dbReference>
<gene>
    <name evidence="6" type="ORF">N790_03940</name>
</gene>
<dbReference type="PANTHER" id="PTHR46388:SF2">
    <property type="entry name" value="NHL REPEAT-CONTAINING PROTEIN 2"/>
    <property type="match status" value="1"/>
</dbReference>
<comment type="caution">
    <text evidence="6">The sequence shown here is derived from an EMBL/GenBank/DDBJ whole genome shotgun (WGS) entry which is preliminary data.</text>
</comment>
<keyword evidence="1 4" id="KW-0732">Signal</keyword>
<dbReference type="SUPFAM" id="SSF63825">
    <property type="entry name" value="YWTD domain"/>
    <property type="match status" value="1"/>
</dbReference>
<dbReference type="EMBL" id="AVCH01000021">
    <property type="protein sequence ID" value="KFN51941.1"/>
    <property type="molecule type" value="Genomic_DNA"/>
</dbReference>
<evidence type="ECO:0000256" key="4">
    <source>
        <dbReference type="SAM" id="SignalP"/>
    </source>
</evidence>
<protein>
    <recommendedName>
        <fullName evidence="5">Calx-beta domain-containing protein</fullName>
    </recommendedName>
</protein>
<dbReference type="GO" id="GO:0016020">
    <property type="term" value="C:membrane"/>
    <property type="evidence" value="ECO:0007669"/>
    <property type="project" value="InterPro"/>
</dbReference>
<name>A0A091BJM1_9GAMM</name>
<dbReference type="PATRIC" id="fig|1384054.3.peg.425"/>
<dbReference type="SUPFAM" id="SSF141072">
    <property type="entry name" value="CalX-like"/>
    <property type="match status" value="1"/>
</dbReference>
<dbReference type="RefSeq" id="WP_156969890.1">
    <property type="nucleotide sequence ID" value="NZ_AVCH01000021.1"/>
</dbReference>
<dbReference type="eggNOG" id="COG1404">
    <property type="taxonomic scope" value="Bacteria"/>
</dbReference>
<sequence length="1154" mass="121024">MNQIPLFSRAAVAALLLLAATAEAGTIETVAGNGNPAYSGDGGPATQANVDAPTAVVAVPGTQAFYFAGGTTLRRVDEQGIITTVAGQGDQSGGTAGYAGDGGPATAALLSGATSLALNPASGELFLVDRENARVRRIDSQGVITTFAGTGQHLFTADPGPAAERPLRWPLVLTFDAGGTLYIADHSSIRKVGPDGVMHRIAGDGTVGYNGDGIPAVGAKLNAPDGLVAALDGNLYISDRGNGRLRKIDANGIITTVANLSPTGLATDIHGNLYFGKSGSARIERYLPHLGTVEPVVGTGVAGFSGDGGPALSANIGSLTSLAVSESGDLYIADHDNWRVRRVASPDADLPRADIDGAFVQEGDEGTTPATFTVRLDRPAPAPVQFTVSTFDVTATDDHDYVPLTAEVHEIAAGASEASFVVQVNGDRFVEGYEDFRVEVTFLSGALVSTGGYVGTVTGAISDDDTAGQPVFFLRDDRDVVAENATRRQLTVTSNDSADIGPDGGLSIVTQPARGVVELDFGMLWYTPQRDWTGEDEFTYRLCETAARCLQAKARLVVRPAEDVYLSVLTHAGRERIRLGDLRAMPGARFLATPLVEPASLEFQIGVDPAPQSPWDDTAGVAWQVRTIPASAQARTFKVLAMDGGETPFNSTLYLGRDLDGDGRPSEGEQGCIQVESTRRCELTLTQAAGQAVSYWVMLHSRNAEPQSARVEVFEAPQGEGDGRFFATAPGQLPAGQDFDLTLAWDDPSFLAGQWRAAYVRVFADDATPTGEFAVVLRRELSVERPIRLVDGVTTRVGLDADGAHKSIYIDVPAGTTRLRVSSQSDANVDLHLVPALYAGGSATGVAPVPEPYQPVAVGEGATGNEDVAVQAGLVQPARWYVVAYNRDGSPASVALTATLEAAAPVVRPGSYFNEARSGHGLFLYPAGGVWAGLWYTYREDGSPTWYYLQAPAPGAKGVWTSPIYRAAWDGDSNHLVEVGSATVTPGGPDAFQFSYSIDGLAGSEAMASLGRGCPMLDGSPQDLSSHWFDPAHAGTGYSVQMLSNYEFIAAFVYDGLGEPRFLVAERSGFGDADDVLDVEQLGGACPTCTYYGRPQRATVGSLRRVLGGGTLQSIELDAVFTLAPLNHPIPGAWSSVDAVVPLGGPGTTQGCEP</sequence>
<keyword evidence="3" id="KW-0106">Calcium</keyword>
<evidence type="ECO:0000313" key="7">
    <source>
        <dbReference type="Proteomes" id="UP000029392"/>
    </source>
</evidence>
<dbReference type="AlphaFoldDB" id="A0A091BJM1"/>
<dbReference type="PANTHER" id="PTHR46388">
    <property type="entry name" value="NHL REPEAT-CONTAINING PROTEIN 2"/>
    <property type="match status" value="1"/>
</dbReference>
<feature type="domain" description="Calx-beta" evidence="5">
    <location>
        <begin position="364"/>
        <end position="444"/>
    </location>
</feature>
<dbReference type="GO" id="GO:0007154">
    <property type="term" value="P:cell communication"/>
    <property type="evidence" value="ECO:0007669"/>
    <property type="project" value="InterPro"/>
</dbReference>
<dbReference type="OrthoDB" id="6020159at2"/>
<evidence type="ECO:0000256" key="2">
    <source>
        <dbReference type="ARBA" id="ARBA00022737"/>
    </source>
</evidence>
<feature type="signal peptide" evidence="4">
    <location>
        <begin position="1"/>
        <end position="24"/>
    </location>
</feature>
<dbReference type="Pfam" id="PF17963">
    <property type="entry name" value="Big_9"/>
    <property type="match status" value="1"/>
</dbReference>
<dbReference type="Gene3D" id="2.60.40.2030">
    <property type="match status" value="1"/>
</dbReference>
<accession>A0A091BJM1</accession>
<dbReference type="Pfam" id="PF03160">
    <property type="entry name" value="Calx-beta"/>
    <property type="match status" value="1"/>
</dbReference>
<dbReference type="InterPro" id="IPR038081">
    <property type="entry name" value="CalX-like_sf"/>
</dbReference>